<name>A0ABQ5C5B8_9ASTR</name>
<evidence type="ECO:0000256" key="1">
    <source>
        <dbReference type="SAM" id="MobiDB-lite"/>
    </source>
</evidence>
<protein>
    <recommendedName>
        <fullName evidence="4">Myb/SANT-like domain-containing protein</fullName>
    </recommendedName>
</protein>
<sequence>MDNVRPRTSSFSPSTKSSTTRTPLRPQRPKKIMKSIWVKKASTIGSQAVLPQNVVMLLLEMILKIKPHGKGTIKTSCIDFEKVSYVEELKFNLLSVSQICDKKHNIFGWEDLLTSVQKKGYCWDTLLAQIGKGPDWMLDLELLTPSINYIPVRKENYGDSEGKVSTYADVEDLDEQHFIVHGTSIHAAPNTHSEERTADKEVPLSSEDQALHDELVSLMHQESIAKIHNDAQRNTFKEEKRRITLEKGKESANHTSL</sequence>
<evidence type="ECO:0000313" key="2">
    <source>
        <dbReference type="EMBL" id="GJT22311.1"/>
    </source>
</evidence>
<evidence type="ECO:0008006" key="4">
    <source>
        <dbReference type="Google" id="ProtNLM"/>
    </source>
</evidence>
<evidence type="ECO:0000313" key="3">
    <source>
        <dbReference type="Proteomes" id="UP001151760"/>
    </source>
</evidence>
<reference evidence="2" key="2">
    <citation type="submission" date="2022-01" db="EMBL/GenBank/DDBJ databases">
        <authorList>
            <person name="Yamashiro T."/>
            <person name="Shiraishi A."/>
            <person name="Satake H."/>
            <person name="Nakayama K."/>
        </authorList>
    </citation>
    <scope>NUCLEOTIDE SEQUENCE</scope>
</reference>
<dbReference type="EMBL" id="BQNB010013958">
    <property type="protein sequence ID" value="GJT22311.1"/>
    <property type="molecule type" value="Genomic_DNA"/>
</dbReference>
<keyword evidence="3" id="KW-1185">Reference proteome</keyword>
<feature type="region of interest" description="Disordered" evidence="1">
    <location>
        <begin position="1"/>
        <end position="28"/>
    </location>
</feature>
<feature type="region of interest" description="Disordered" evidence="1">
    <location>
        <begin position="232"/>
        <end position="257"/>
    </location>
</feature>
<comment type="caution">
    <text evidence="2">The sequence shown here is derived from an EMBL/GenBank/DDBJ whole genome shotgun (WGS) entry which is preliminary data.</text>
</comment>
<proteinExistence type="predicted"/>
<reference evidence="2" key="1">
    <citation type="journal article" date="2022" name="Int. J. Mol. Sci.">
        <title>Draft Genome of Tanacetum Coccineum: Genomic Comparison of Closely Related Tanacetum-Family Plants.</title>
        <authorList>
            <person name="Yamashiro T."/>
            <person name="Shiraishi A."/>
            <person name="Nakayama K."/>
            <person name="Satake H."/>
        </authorList>
    </citation>
    <scope>NUCLEOTIDE SEQUENCE</scope>
</reference>
<gene>
    <name evidence="2" type="ORF">Tco_0892248</name>
</gene>
<dbReference type="Proteomes" id="UP001151760">
    <property type="component" value="Unassembled WGS sequence"/>
</dbReference>
<accession>A0ABQ5C5B8</accession>
<feature type="compositionally biased region" description="Low complexity" evidence="1">
    <location>
        <begin position="1"/>
        <end position="25"/>
    </location>
</feature>
<organism evidence="2 3">
    <name type="scientific">Tanacetum coccineum</name>
    <dbReference type="NCBI Taxonomy" id="301880"/>
    <lineage>
        <taxon>Eukaryota</taxon>
        <taxon>Viridiplantae</taxon>
        <taxon>Streptophyta</taxon>
        <taxon>Embryophyta</taxon>
        <taxon>Tracheophyta</taxon>
        <taxon>Spermatophyta</taxon>
        <taxon>Magnoliopsida</taxon>
        <taxon>eudicotyledons</taxon>
        <taxon>Gunneridae</taxon>
        <taxon>Pentapetalae</taxon>
        <taxon>asterids</taxon>
        <taxon>campanulids</taxon>
        <taxon>Asterales</taxon>
        <taxon>Asteraceae</taxon>
        <taxon>Asteroideae</taxon>
        <taxon>Anthemideae</taxon>
        <taxon>Anthemidinae</taxon>
        <taxon>Tanacetum</taxon>
    </lineage>
</organism>